<dbReference type="EMBL" id="LYXA01000001">
    <property type="protein sequence ID" value="OBU77606.1"/>
    <property type="molecule type" value="Genomic_DNA"/>
</dbReference>
<dbReference type="PANTHER" id="PTHR43226:SF4">
    <property type="entry name" value="XAA-PRO AMINOPEPTIDASE 3"/>
    <property type="match status" value="1"/>
</dbReference>
<sequence length="436" mass="49402">MESEYRQRREQVMAKISGGTAIFRSAPTAVMHNDVEYVYRQDSDFYYLTGFNEPEAVAVLAPHHGEHRFILFVQPKDREKEVWSGYRCGVEGAKEIYGADIAYPITELDDKLPQYLQKAERIYYHLGRDSHFNDRMIRHYQNLLATRPRRGTGPIAIEDTGPIIHGLRLHKSNFEVDLMRQAADIAVSAHNHAMSIARPGSYEYEIQAEIEHIFRLQGGMGPAYPSIVAAGKNACVLHYIENNYQMQEQELLLIDAGCAYKYYNSDITRTFPINGKFTPEQKALYEIVLEAQKQAIQEVKPGNGFDAPHKKAVQIITEGLIEVGLLKGEVNQLIQEGKYKQFYMHRTSHWLGLDVHDVGVYQHGEVPQVLQPGQVLTIEPGLYVVPHTPPAEDQPPVDDRWVGIGIRIEDDVLVTPQGNEVLTAGVPKEISDLQRT</sequence>
<keyword evidence="6" id="KW-0378">Hydrolase</keyword>
<dbReference type="GO" id="GO:0006508">
    <property type="term" value="P:proteolysis"/>
    <property type="evidence" value="ECO:0007669"/>
    <property type="project" value="TreeGrafter"/>
</dbReference>
<gene>
    <name evidence="13" type="ORF">A9P98_15950</name>
</gene>
<dbReference type="FunFam" id="3.90.230.10:FF:000002">
    <property type="entry name" value="Xaa-Pro aminopeptidase 3"/>
    <property type="match status" value="1"/>
</dbReference>
<evidence type="ECO:0000256" key="3">
    <source>
        <dbReference type="ARBA" id="ARBA00008766"/>
    </source>
</evidence>
<dbReference type="Proteomes" id="UP000093903">
    <property type="component" value="Unassembled WGS sequence"/>
</dbReference>
<dbReference type="SMART" id="SM01011">
    <property type="entry name" value="AMP_N"/>
    <property type="match status" value="1"/>
</dbReference>
<dbReference type="GO" id="GO:0070006">
    <property type="term" value="F:metalloaminopeptidase activity"/>
    <property type="evidence" value="ECO:0007669"/>
    <property type="project" value="InterPro"/>
</dbReference>
<comment type="similarity">
    <text evidence="3 11">Belongs to the peptidase M24B family.</text>
</comment>
<evidence type="ECO:0000313" key="14">
    <source>
        <dbReference type="Proteomes" id="UP000093903"/>
    </source>
</evidence>
<dbReference type="AlphaFoldDB" id="A0A853MK58"/>
<feature type="domain" description="Aminopeptidase P N-terminal" evidence="12">
    <location>
        <begin position="1"/>
        <end position="133"/>
    </location>
</feature>
<accession>A0A853MK58</accession>
<dbReference type="SUPFAM" id="SSF53092">
    <property type="entry name" value="Creatinase/prolidase N-terminal domain"/>
    <property type="match status" value="1"/>
</dbReference>
<evidence type="ECO:0000256" key="9">
    <source>
        <dbReference type="ARBA" id="ARBA00075356"/>
    </source>
</evidence>
<evidence type="ECO:0000313" key="13">
    <source>
        <dbReference type="EMBL" id="OBU77606.1"/>
    </source>
</evidence>
<evidence type="ECO:0000256" key="6">
    <source>
        <dbReference type="ARBA" id="ARBA00022801"/>
    </source>
</evidence>
<comment type="caution">
    <text evidence="13">The sequence shown here is derived from an EMBL/GenBank/DDBJ whole genome shotgun (WGS) entry which is preliminary data.</text>
</comment>
<evidence type="ECO:0000256" key="1">
    <source>
        <dbReference type="ARBA" id="ARBA00001424"/>
    </source>
</evidence>
<dbReference type="CDD" id="cd01087">
    <property type="entry name" value="Prolidase"/>
    <property type="match status" value="1"/>
</dbReference>
<dbReference type="EC" id="3.4.11.9" evidence="4"/>
<keyword evidence="7" id="KW-0464">Manganese</keyword>
<evidence type="ECO:0000256" key="2">
    <source>
        <dbReference type="ARBA" id="ARBA00001936"/>
    </source>
</evidence>
<dbReference type="GO" id="GO:0005829">
    <property type="term" value="C:cytosol"/>
    <property type="evidence" value="ECO:0007669"/>
    <property type="project" value="TreeGrafter"/>
</dbReference>
<dbReference type="Gene3D" id="3.40.350.10">
    <property type="entry name" value="Creatinase/prolidase N-terminal domain"/>
    <property type="match status" value="1"/>
</dbReference>
<evidence type="ECO:0000256" key="7">
    <source>
        <dbReference type="ARBA" id="ARBA00023211"/>
    </source>
</evidence>
<evidence type="ECO:0000256" key="10">
    <source>
        <dbReference type="ARBA" id="ARBA00081411"/>
    </source>
</evidence>
<dbReference type="GO" id="GO:0030145">
    <property type="term" value="F:manganese ion binding"/>
    <property type="evidence" value="ECO:0007669"/>
    <property type="project" value="InterPro"/>
</dbReference>
<proteinExistence type="inferred from homology"/>
<evidence type="ECO:0000256" key="8">
    <source>
        <dbReference type="ARBA" id="ARBA00069363"/>
    </source>
</evidence>
<dbReference type="PROSITE" id="PS00491">
    <property type="entry name" value="PROLINE_PEPTIDASE"/>
    <property type="match status" value="1"/>
</dbReference>
<dbReference type="PANTHER" id="PTHR43226">
    <property type="entry name" value="XAA-PRO AMINOPEPTIDASE 3"/>
    <property type="match status" value="1"/>
</dbReference>
<keyword evidence="13" id="KW-0645">Protease</keyword>
<evidence type="ECO:0000256" key="11">
    <source>
        <dbReference type="RuleBase" id="RU000590"/>
    </source>
</evidence>
<comment type="cofactor">
    <cofactor evidence="2">
        <name>Mn(2+)</name>
        <dbReference type="ChEBI" id="CHEBI:29035"/>
    </cofactor>
</comment>
<dbReference type="InterPro" id="IPR007865">
    <property type="entry name" value="Aminopep_P_N"/>
</dbReference>
<dbReference type="Pfam" id="PF05195">
    <property type="entry name" value="AMP_N"/>
    <property type="match status" value="1"/>
</dbReference>
<dbReference type="InterPro" id="IPR052433">
    <property type="entry name" value="X-Pro_dipept-like"/>
</dbReference>
<dbReference type="InterPro" id="IPR001131">
    <property type="entry name" value="Peptidase_M24B_aminopep-P_CS"/>
</dbReference>
<dbReference type="RefSeq" id="WP_006278208.1">
    <property type="nucleotide sequence ID" value="NZ_ACYA01000057.1"/>
</dbReference>
<comment type="catalytic activity">
    <reaction evidence="1">
        <text>Release of any N-terminal amino acid, including proline, that is linked to proline, even from a dipeptide or tripeptide.</text>
        <dbReference type="EC" id="3.4.11.9"/>
    </reaction>
</comment>
<organism evidence="13 14">
    <name type="scientific">Cylindrospermopsis raciborskii CS-505</name>
    <dbReference type="NCBI Taxonomy" id="533240"/>
    <lineage>
        <taxon>Bacteria</taxon>
        <taxon>Bacillati</taxon>
        <taxon>Cyanobacteriota</taxon>
        <taxon>Cyanophyceae</taxon>
        <taxon>Nostocales</taxon>
        <taxon>Aphanizomenonaceae</taxon>
        <taxon>Cylindrospermopsis</taxon>
    </lineage>
</organism>
<dbReference type="SUPFAM" id="SSF55920">
    <property type="entry name" value="Creatinase/aminopeptidase"/>
    <property type="match status" value="1"/>
</dbReference>
<keyword evidence="5 11" id="KW-0479">Metal-binding</keyword>
<dbReference type="InterPro" id="IPR036005">
    <property type="entry name" value="Creatinase/aminopeptidase-like"/>
</dbReference>
<evidence type="ECO:0000259" key="12">
    <source>
        <dbReference type="SMART" id="SM01011"/>
    </source>
</evidence>
<evidence type="ECO:0000256" key="5">
    <source>
        <dbReference type="ARBA" id="ARBA00022723"/>
    </source>
</evidence>
<dbReference type="Gene3D" id="3.90.230.10">
    <property type="entry name" value="Creatinase/methionine aminopeptidase superfamily"/>
    <property type="match status" value="1"/>
</dbReference>
<keyword evidence="13" id="KW-0031">Aminopeptidase</keyword>
<dbReference type="InterPro" id="IPR029149">
    <property type="entry name" value="Creatin/AminoP/Spt16_N"/>
</dbReference>
<dbReference type="InterPro" id="IPR000994">
    <property type="entry name" value="Pept_M24"/>
</dbReference>
<evidence type="ECO:0000256" key="4">
    <source>
        <dbReference type="ARBA" id="ARBA00012574"/>
    </source>
</evidence>
<dbReference type="Pfam" id="PF00557">
    <property type="entry name" value="Peptidase_M24"/>
    <property type="match status" value="1"/>
</dbReference>
<protein>
    <recommendedName>
        <fullName evidence="8">Xaa-Pro aminopeptidase</fullName>
        <ecNumber evidence="4">3.4.11.9</ecNumber>
    </recommendedName>
    <alternativeName>
        <fullName evidence="9">Aminopeptidase P II</fullName>
    </alternativeName>
    <alternativeName>
        <fullName evidence="10">X-Pro aminopeptidase</fullName>
    </alternativeName>
</protein>
<reference evidence="13 14" key="1">
    <citation type="submission" date="2016-05" db="EMBL/GenBank/DDBJ databases">
        <title>First complete genome of the cyanobacterium Cylindrospermopsis raciborskii CS505, containing a circular chromosome and a single extrachromosomal element.</title>
        <authorList>
            <person name="Fuentes J."/>
            <person name="Tamames J."/>
            <person name="Allen E."/>
            <person name="Plominski A."/>
            <person name="Vasquez M."/>
        </authorList>
    </citation>
    <scope>NUCLEOTIDE SEQUENCE [LARGE SCALE GENOMIC DNA]</scope>
    <source>
        <strain evidence="13 14">CS505</strain>
    </source>
</reference>
<name>A0A853MK58_9CYAN</name>